<proteinExistence type="predicted"/>
<sequence length="154" mass="16995">MYVHDIDVHDIDVHDIDVHDIDVHDIDVHDIDSLLGEYGGYSKLSMCTFRRLQCDEAIIIVNCSFAEEVGPLTGTKIETNNDIGVIIGNCITKSCQKGNCTEDPIAEMLFPADIFGTQYIVFDLHSMGADSDLVMMVPMSGTRVRAVLTQGTDQ</sequence>
<dbReference type="InterPro" id="IPR035234">
    <property type="entry name" value="IgGFc-bd_N"/>
</dbReference>
<organism evidence="2 3">
    <name type="scientific">Biomphalaria glabrata</name>
    <name type="common">Bloodfluke planorb</name>
    <name type="synonym">Freshwater snail</name>
    <dbReference type="NCBI Taxonomy" id="6526"/>
    <lineage>
        <taxon>Eukaryota</taxon>
        <taxon>Metazoa</taxon>
        <taxon>Spiralia</taxon>
        <taxon>Lophotrochozoa</taxon>
        <taxon>Mollusca</taxon>
        <taxon>Gastropoda</taxon>
        <taxon>Heterobranchia</taxon>
        <taxon>Euthyneura</taxon>
        <taxon>Panpulmonata</taxon>
        <taxon>Hygrophila</taxon>
        <taxon>Lymnaeoidea</taxon>
        <taxon>Planorbidae</taxon>
        <taxon>Biomphalaria</taxon>
    </lineage>
</organism>
<evidence type="ECO:0000259" key="1">
    <source>
        <dbReference type="Pfam" id="PF17517"/>
    </source>
</evidence>
<accession>A0A2C9KZ41</accession>
<evidence type="ECO:0000313" key="2">
    <source>
        <dbReference type="EnsemblMetazoa" id="BGLB025131-PA"/>
    </source>
</evidence>
<dbReference type="EnsemblMetazoa" id="BGLB025131-RA">
    <property type="protein sequence ID" value="BGLB025131-PA"/>
    <property type="gene ID" value="BGLB025131"/>
</dbReference>
<dbReference type="Pfam" id="PF17517">
    <property type="entry name" value="IgGFc_binding"/>
    <property type="match status" value="1"/>
</dbReference>
<feature type="domain" description="IgGFc-binding protein N-terminal" evidence="1">
    <location>
        <begin position="70"/>
        <end position="142"/>
    </location>
</feature>
<protein>
    <recommendedName>
        <fullName evidence="1">IgGFc-binding protein N-terminal domain-containing protein</fullName>
    </recommendedName>
</protein>
<evidence type="ECO:0000313" key="3">
    <source>
        <dbReference type="Proteomes" id="UP000076420"/>
    </source>
</evidence>
<reference evidence="2" key="1">
    <citation type="submission" date="2020-05" db="UniProtKB">
        <authorList>
            <consortium name="EnsemblMetazoa"/>
        </authorList>
    </citation>
    <scope>IDENTIFICATION</scope>
    <source>
        <strain evidence="2">BB02</strain>
    </source>
</reference>
<name>A0A2C9KZ41_BIOGL</name>
<dbReference type="Proteomes" id="UP000076420">
    <property type="component" value="Unassembled WGS sequence"/>
</dbReference>
<dbReference type="VEuPathDB" id="VectorBase:BGLAX_035761"/>
<dbReference type="VEuPathDB" id="VectorBase:BGLB025131"/>
<dbReference type="AlphaFoldDB" id="A0A2C9KZ41"/>
<gene>
    <name evidence="2" type="primary">106068747</name>
</gene>
<dbReference type="KEGG" id="bgt:106068747"/>